<proteinExistence type="predicted"/>
<keyword evidence="2" id="KW-1185">Reference proteome</keyword>
<accession>A0A6A0A1W3</accession>
<dbReference type="EMBL" id="BLLF01003192">
    <property type="protein sequence ID" value="GFH26649.1"/>
    <property type="molecule type" value="Genomic_DNA"/>
</dbReference>
<gene>
    <name evidence="1" type="ORF">HaLaN_24828</name>
</gene>
<feature type="non-terminal residue" evidence="1">
    <location>
        <position position="101"/>
    </location>
</feature>
<dbReference type="Proteomes" id="UP000485058">
    <property type="component" value="Unassembled WGS sequence"/>
</dbReference>
<protein>
    <submittedName>
        <fullName evidence="1">Uncharacterized protein</fullName>
    </submittedName>
</protein>
<feature type="non-terminal residue" evidence="1">
    <location>
        <position position="1"/>
    </location>
</feature>
<sequence length="101" mass="10795">HLGTCGTSRLPNGPCNVQAKERVGGDQARAYDSGEDGFCNNAPQEGSSSNTCGLYGSIRSFVHLEREAPTDTVDSVIMFNAGSLPDCSWSRGKHMLRCWGA</sequence>
<dbReference type="AlphaFoldDB" id="A0A6A0A1W3"/>
<evidence type="ECO:0000313" key="1">
    <source>
        <dbReference type="EMBL" id="GFH26649.1"/>
    </source>
</evidence>
<evidence type="ECO:0000313" key="2">
    <source>
        <dbReference type="Proteomes" id="UP000485058"/>
    </source>
</evidence>
<name>A0A6A0A1W3_HAELA</name>
<reference evidence="1 2" key="1">
    <citation type="submission" date="2020-02" db="EMBL/GenBank/DDBJ databases">
        <title>Draft genome sequence of Haematococcus lacustris strain NIES-144.</title>
        <authorList>
            <person name="Morimoto D."/>
            <person name="Nakagawa S."/>
            <person name="Yoshida T."/>
            <person name="Sawayama S."/>
        </authorList>
    </citation>
    <scope>NUCLEOTIDE SEQUENCE [LARGE SCALE GENOMIC DNA]</scope>
    <source>
        <strain evidence="1 2">NIES-144</strain>
    </source>
</reference>
<organism evidence="1 2">
    <name type="scientific">Haematococcus lacustris</name>
    <name type="common">Green alga</name>
    <name type="synonym">Haematococcus pluvialis</name>
    <dbReference type="NCBI Taxonomy" id="44745"/>
    <lineage>
        <taxon>Eukaryota</taxon>
        <taxon>Viridiplantae</taxon>
        <taxon>Chlorophyta</taxon>
        <taxon>core chlorophytes</taxon>
        <taxon>Chlorophyceae</taxon>
        <taxon>CS clade</taxon>
        <taxon>Chlamydomonadales</taxon>
        <taxon>Haematococcaceae</taxon>
        <taxon>Haematococcus</taxon>
    </lineage>
</organism>
<comment type="caution">
    <text evidence="1">The sequence shown here is derived from an EMBL/GenBank/DDBJ whole genome shotgun (WGS) entry which is preliminary data.</text>
</comment>